<organism evidence="3 4">
    <name type="scientific">Armillaria solidipes</name>
    <dbReference type="NCBI Taxonomy" id="1076256"/>
    <lineage>
        <taxon>Eukaryota</taxon>
        <taxon>Fungi</taxon>
        <taxon>Dikarya</taxon>
        <taxon>Basidiomycota</taxon>
        <taxon>Agaricomycotina</taxon>
        <taxon>Agaricomycetes</taxon>
        <taxon>Agaricomycetidae</taxon>
        <taxon>Agaricales</taxon>
        <taxon>Marasmiineae</taxon>
        <taxon>Physalacriaceae</taxon>
        <taxon>Armillaria</taxon>
    </lineage>
</organism>
<dbReference type="InterPro" id="IPR011320">
    <property type="entry name" value="RNase_H1_N"/>
</dbReference>
<sequence length="102" mass="11828">MHPPPKKWYAVTVGQDVGVFDDWLLVQELVDGVMGACQKGYKTFEQALARYSDKYFGSAVHRLPFPGSRWFQPIEDWIPQQEAEEWTEEHEEAVRRAESNSV</sequence>
<evidence type="ECO:0000313" key="4">
    <source>
        <dbReference type="Proteomes" id="UP000218334"/>
    </source>
</evidence>
<feature type="domain" description="Ribonuclease H1 N-terminal" evidence="2">
    <location>
        <begin position="7"/>
        <end position="48"/>
    </location>
</feature>
<dbReference type="InterPro" id="IPR009027">
    <property type="entry name" value="Ribosomal_bL9/RNase_H1_N"/>
</dbReference>
<feature type="region of interest" description="Disordered" evidence="1">
    <location>
        <begin position="82"/>
        <end position="102"/>
    </location>
</feature>
<dbReference type="InterPro" id="IPR037056">
    <property type="entry name" value="RNase_H1_N_sf"/>
</dbReference>
<dbReference type="AlphaFoldDB" id="A0A2H3B988"/>
<dbReference type="Pfam" id="PF01693">
    <property type="entry name" value="Cauli_VI"/>
    <property type="match status" value="1"/>
</dbReference>
<gene>
    <name evidence="3" type="ORF">ARMSODRAFT_1023785</name>
</gene>
<feature type="compositionally biased region" description="Basic and acidic residues" evidence="1">
    <location>
        <begin position="92"/>
        <end position="102"/>
    </location>
</feature>
<evidence type="ECO:0000259" key="2">
    <source>
        <dbReference type="Pfam" id="PF01693"/>
    </source>
</evidence>
<proteinExistence type="predicted"/>
<dbReference type="EMBL" id="KZ293457">
    <property type="protein sequence ID" value="PBK63582.1"/>
    <property type="molecule type" value="Genomic_DNA"/>
</dbReference>
<dbReference type="SUPFAM" id="SSF55658">
    <property type="entry name" value="L9 N-domain-like"/>
    <property type="match status" value="1"/>
</dbReference>
<accession>A0A2H3B988</accession>
<reference evidence="4" key="1">
    <citation type="journal article" date="2017" name="Nat. Ecol. Evol.">
        <title>Genome expansion and lineage-specific genetic innovations in the forest pathogenic fungi Armillaria.</title>
        <authorList>
            <person name="Sipos G."/>
            <person name="Prasanna A.N."/>
            <person name="Walter M.C."/>
            <person name="O'Connor E."/>
            <person name="Balint B."/>
            <person name="Krizsan K."/>
            <person name="Kiss B."/>
            <person name="Hess J."/>
            <person name="Varga T."/>
            <person name="Slot J."/>
            <person name="Riley R."/>
            <person name="Boka B."/>
            <person name="Rigling D."/>
            <person name="Barry K."/>
            <person name="Lee J."/>
            <person name="Mihaltcheva S."/>
            <person name="LaButti K."/>
            <person name="Lipzen A."/>
            <person name="Waldron R."/>
            <person name="Moloney N.M."/>
            <person name="Sperisen C."/>
            <person name="Kredics L."/>
            <person name="Vagvoelgyi C."/>
            <person name="Patrignani A."/>
            <person name="Fitzpatrick D."/>
            <person name="Nagy I."/>
            <person name="Doyle S."/>
            <person name="Anderson J.B."/>
            <person name="Grigoriev I.V."/>
            <person name="Gueldener U."/>
            <person name="Muensterkoetter M."/>
            <person name="Nagy L.G."/>
        </authorList>
    </citation>
    <scope>NUCLEOTIDE SEQUENCE [LARGE SCALE GENOMIC DNA]</scope>
    <source>
        <strain evidence="4">28-4</strain>
    </source>
</reference>
<dbReference type="STRING" id="1076256.A0A2H3B988"/>
<protein>
    <recommendedName>
        <fullName evidence="2">Ribonuclease H1 N-terminal domain-containing protein</fullName>
    </recommendedName>
</protein>
<dbReference type="Proteomes" id="UP000218334">
    <property type="component" value="Unassembled WGS sequence"/>
</dbReference>
<evidence type="ECO:0000313" key="3">
    <source>
        <dbReference type="EMBL" id="PBK63582.1"/>
    </source>
</evidence>
<evidence type="ECO:0000256" key="1">
    <source>
        <dbReference type="SAM" id="MobiDB-lite"/>
    </source>
</evidence>
<name>A0A2H3B988_9AGAR</name>
<keyword evidence="4" id="KW-1185">Reference proteome</keyword>
<dbReference type="Gene3D" id="3.40.970.10">
    <property type="entry name" value="Ribonuclease H1, N-terminal domain"/>
    <property type="match status" value="1"/>
</dbReference>
<feature type="compositionally biased region" description="Acidic residues" evidence="1">
    <location>
        <begin position="82"/>
        <end position="91"/>
    </location>
</feature>